<dbReference type="Gene3D" id="3.40.50.300">
    <property type="entry name" value="P-loop containing nucleotide triphosphate hydrolases"/>
    <property type="match status" value="1"/>
</dbReference>
<evidence type="ECO:0000256" key="14">
    <source>
        <dbReference type="ARBA" id="ARBA00071985"/>
    </source>
</evidence>
<keyword evidence="8" id="KW-0378">Hydrolase</keyword>
<dbReference type="EMBL" id="JACGWM010000010">
    <property type="protein sequence ID" value="KAL0346497.1"/>
    <property type="molecule type" value="Genomic_DNA"/>
</dbReference>
<dbReference type="FunFam" id="3.40.50.300:FF:001008">
    <property type="entry name" value="Mitochondrial GTPase 1"/>
    <property type="match status" value="1"/>
</dbReference>
<evidence type="ECO:0000256" key="15">
    <source>
        <dbReference type="ARBA" id="ARBA00077581"/>
    </source>
</evidence>
<dbReference type="GO" id="GO:0032543">
    <property type="term" value="P:mitochondrial translation"/>
    <property type="evidence" value="ECO:0007669"/>
    <property type="project" value="TreeGrafter"/>
</dbReference>
<comment type="subcellular location">
    <subcellularLocation>
        <location evidence="1">Mitochondrion</location>
    </subcellularLocation>
    <subcellularLocation>
        <location evidence="2">Plastid</location>
        <location evidence="2">Chloroplast</location>
    </subcellularLocation>
</comment>
<dbReference type="GO" id="GO:0006353">
    <property type="term" value="P:DNA-templated transcription termination"/>
    <property type="evidence" value="ECO:0007669"/>
    <property type="project" value="UniProtKB-KW"/>
</dbReference>
<dbReference type="FunFam" id="1.25.70.10:FF:000004">
    <property type="entry name" value="Transcription termination factor mterf4, chloroplastic"/>
    <property type="match status" value="1"/>
</dbReference>
<dbReference type="InterPro" id="IPR030378">
    <property type="entry name" value="G_CP_dom"/>
</dbReference>
<evidence type="ECO:0000256" key="5">
    <source>
        <dbReference type="ARBA" id="ARBA00022528"/>
    </source>
</evidence>
<evidence type="ECO:0000256" key="3">
    <source>
        <dbReference type="ARBA" id="ARBA00007692"/>
    </source>
</evidence>
<sequence length="844" mass="95140">MPTVTWGAIQGRKEKLVSRVIICDYLKSIGIVPDELEEVELPSTVDVMRERVEFLQKIGLTIDDINEYPLMLGCSVRKNMIPVLGYLEKIGIPRARMGEFVKNYPQCLHASVVVELVPVVKSLRGLDVEKQDIGYVLMKYPELLGFKLEGTMSTSVAYLVSIGVNPRDIGPMVTQYPYVLGMRVGTMIKPLVDYLVSLGLPKKILARMFEKRAYILGYNLEETVKPNVDCLMSFGIRKEVLASVIAQYPQILGVPLKAKLSSQQYFFNLKLKIDPDGFARVIERMPQIVSLNQNVIMKPVDFLLGRGIPAEDVAKMVVKCPQILALQVGLMKNSYYYFKSEMGRPVKELVEFPEYLTYSLESRIKPRYQRLQSKGIRCSLAWFLNCSDQRFEERLTGEYIEAESSSPSFYMGGRLELPGSVVVSEEEEESDDEMLYRQGTVVFRKLPFINKSAKEFNSCSCGYPVQRPMAAAETLIQKIGKAVKEVAKTRSSEWWYTPHMAAASRAIDERIPLVDLVLEVRDARIPLSSEYLQLRKSPSSSRRVIVLNKMDLANRPRTKEWLRFFQEQKCMAFGVNSHNRENIREFLTFLQGRVRESKKKDDTAHAITLMLVGIPNVGKSALANSLHQVGRIAAAEKGKLKHSVVSPQPGETKSISSLKIASHPNIYVLDTPGVLPPNVIDDGICSKLALTGAIKDSVVGEIQLAEYFLSVLSLSNEYKKWGTLPGFETRQLLSNEGISNPDNRQKRQYPTDHTQDFIVNNVRRTLFDTVSSFSGCIENGKDLARLIEQEFEVLLKVFHLPLESEESSYCRAATKLLNLYRTGRLGHYTLDSLPSNGPALSPLL</sequence>
<comment type="caution">
    <text evidence="17">The sequence shown here is derived from an EMBL/GenBank/DDBJ whole genome shotgun (WGS) entry which is preliminary data.</text>
</comment>
<protein>
    <recommendedName>
        <fullName evidence="14">Transcription termination factor MTERF4, chloroplastic</fullName>
    </recommendedName>
    <alternativeName>
        <fullName evidence="15">Mitochondrial transcription termination factor 4</fullName>
    </alternativeName>
</protein>
<dbReference type="GO" id="GO:0009507">
    <property type="term" value="C:chloroplast"/>
    <property type="evidence" value="ECO:0007669"/>
    <property type="project" value="UniProtKB-SubCell"/>
</dbReference>
<reference evidence="17" key="1">
    <citation type="submission" date="2020-06" db="EMBL/GenBank/DDBJ databases">
        <authorList>
            <person name="Li T."/>
            <person name="Hu X."/>
            <person name="Zhang T."/>
            <person name="Song X."/>
            <person name="Zhang H."/>
            <person name="Dai N."/>
            <person name="Sheng W."/>
            <person name="Hou X."/>
            <person name="Wei L."/>
        </authorList>
    </citation>
    <scope>NUCLEOTIDE SEQUENCE</scope>
    <source>
        <strain evidence="17">KEN8</strain>
        <tissue evidence="17">Leaf</tissue>
    </source>
</reference>
<name>A0AAW2NU65_9LAMI</name>
<feature type="domain" description="CP-type G" evidence="16">
    <location>
        <begin position="500"/>
        <end position="677"/>
    </location>
</feature>
<evidence type="ECO:0000256" key="4">
    <source>
        <dbReference type="ARBA" id="ARBA00022472"/>
    </source>
</evidence>
<dbReference type="InterPro" id="IPR027417">
    <property type="entry name" value="P-loop_NTPase"/>
</dbReference>
<dbReference type="InterPro" id="IPR003690">
    <property type="entry name" value="MTERF"/>
</dbReference>
<dbReference type="AlphaFoldDB" id="A0AAW2NU65"/>
<proteinExistence type="inferred from homology"/>
<evidence type="ECO:0000256" key="1">
    <source>
        <dbReference type="ARBA" id="ARBA00004173"/>
    </source>
</evidence>
<evidence type="ECO:0000256" key="12">
    <source>
        <dbReference type="ARBA" id="ARBA00023134"/>
    </source>
</evidence>
<dbReference type="GO" id="GO:0005525">
    <property type="term" value="F:GTP binding"/>
    <property type="evidence" value="ECO:0007669"/>
    <property type="project" value="UniProtKB-KW"/>
</dbReference>
<evidence type="ECO:0000256" key="8">
    <source>
        <dbReference type="ARBA" id="ARBA00022801"/>
    </source>
</evidence>
<dbReference type="GO" id="GO:0003676">
    <property type="term" value="F:nucleic acid binding"/>
    <property type="evidence" value="ECO:0007669"/>
    <property type="project" value="InterPro"/>
</dbReference>
<organism evidence="17">
    <name type="scientific">Sesamum calycinum</name>
    <dbReference type="NCBI Taxonomy" id="2727403"/>
    <lineage>
        <taxon>Eukaryota</taxon>
        <taxon>Viridiplantae</taxon>
        <taxon>Streptophyta</taxon>
        <taxon>Embryophyta</taxon>
        <taxon>Tracheophyta</taxon>
        <taxon>Spermatophyta</taxon>
        <taxon>Magnoliopsida</taxon>
        <taxon>eudicotyledons</taxon>
        <taxon>Gunneridae</taxon>
        <taxon>Pentapetalae</taxon>
        <taxon>asterids</taxon>
        <taxon>lamiids</taxon>
        <taxon>Lamiales</taxon>
        <taxon>Pedaliaceae</taxon>
        <taxon>Sesamum</taxon>
    </lineage>
</organism>
<dbReference type="InterPro" id="IPR038538">
    <property type="entry name" value="MTERF_sf"/>
</dbReference>
<dbReference type="GO" id="GO:0003924">
    <property type="term" value="F:GTPase activity"/>
    <property type="evidence" value="ECO:0007669"/>
    <property type="project" value="TreeGrafter"/>
</dbReference>
<dbReference type="PANTHER" id="PTHR45782">
    <property type="entry name" value="MITOCHONDRIAL RIBOSOME-ASSOCIATED GTPASE 1"/>
    <property type="match status" value="1"/>
</dbReference>
<dbReference type="SUPFAM" id="SSF52540">
    <property type="entry name" value="P-loop containing nucleoside triphosphate hydrolases"/>
    <property type="match status" value="1"/>
</dbReference>
<dbReference type="CDD" id="cd01856">
    <property type="entry name" value="YlqF"/>
    <property type="match status" value="1"/>
</dbReference>
<dbReference type="GO" id="GO:0005739">
    <property type="term" value="C:mitochondrion"/>
    <property type="evidence" value="ECO:0007669"/>
    <property type="project" value="UniProtKB-SubCell"/>
</dbReference>
<keyword evidence="11" id="KW-0496">Mitochondrion</keyword>
<keyword evidence="5" id="KW-0150">Chloroplast</keyword>
<keyword evidence="4" id="KW-0806">Transcription termination</keyword>
<keyword evidence="6" id="KW-0934">Plastid</keyword>
<dbReference type="GO" id="GO:0008380">
    <property type="term" value="P:RNA splicing"/>
    <property type="evidence" value="ECO:0007669"/>
    <property type="project" value="UniProtKB-ARBA"/>
</dbReference>
<dbReference type="SMART" id="SM00733">
    <property type="entry name" value="Mterf"/>
    <property type="match status" value="9"/>
</dbReference>
<dbReference type="PROSITE" id="PS51721">
    <property type="entry name" value="G_CP"/>
    <property type="match status" value="1"/>
</dbReference>
<keyword evidence="12" id="KW-0342">GTP-binding</keyword>
<comment type="similarity">
    <text evidence="3">Belongs to the mTERF family.</text>
</comment>
<evidence type="ECO:0000256" key="13">
    <source>
        <dbReference type="ARBA" id="ARBA00023163"/>
    </source>
</evidence>
<evidence type="ECO:0000259" key="16">
    <source>
        <dbReference type="PROSITE" id="PS51721"/>
    </source>
</evidence>
<dbReference type="PANTHER" id="PTHR45782:SF1">
    <property type="entry name" value="DAR GTPASE 2, MITOCHONDRIAL"/>
    <property type="match status" value="1"/>
</dbReference>
<keyword evidence="9" id="KW-0809">Transit peptide</keyword>
<evidence type="ECO:0000256" key="6">
    <source>
        <dbReference type="ARBA" id="ARBA00022640"/>
    </source>
</evidence>
<evidence type="ECO:0000256" key="10">
    <source>
        <dbReference type="ARBA" id="ARBA00023015"/>
    </source>
</evidence>
<accession>A0AAW2NU65</accession>
<evidence type="ECO:0000256" key="11">
    <source>
        <dbReference type="ARBA" id="ARBA00023128"/>
    </source>
</evidence>
<dbReference type="InterPro" id="IPR006073">
    <property type="entry name" value="GTP-bd"/>
</dbReference>
<gene>
    <name evidence="17" type="ORF">Scaly_1665700</name>
</gene>
<reference evidence="17" key="2">
    <citation type="journal article" date="2024" name="Plant">
        <title>Genomic evolution and insights into agronomic trait innovations of Sesamum species.</title>
        <authorList>
            <person name="Miao H."/>
            <person name="Wang L."/>
            <person name="Qu L."/>
            <person name="Liu H."/>
            <person name="Sun Y."/>
            <person name="Le M."/>
            <person name="Wang Q."/>
            <person name="Wei S."/>
            <person name="Zheng Y."/>
            <person name="Lin W."/>
            <person name="Duan Y."/>
            <person name="Cao H."/>
            <person name="Xiong S."/>
            <person name="Wang X."/>
            <person name="Wei L."/>
            <person name="Li C."/>
            <person name="Ma Q."/>
            <person name="Ju M."/>
            <person name="Zhao R."/>
            <person name="Li G."/>
            <person name="Mu C."/>
            <person name="Tian Q."/>
            <person name="Mei H."/>
            <person name="Zhang T."/>
            <person name="Gao T."/>
            <person name="Zhang H."/>
        </authorList>
    </citation>
    <scope>NUCLEOTIDE SEQUENCE</scope>
    <source>
        <strain evidence="17">KEN8</strain>
    </source>
</reference>
<dbReference type="Pfam" id="PF01926">
    <property type="entry name" value="MMR_HSR1"/>
    <property type="match status" value="1"/>
</dbReference>
<keyword evidence="10" id="KW-0805">Transcription regulation</keyword>
<evidence type="ECO:0000256" key="2">
    <source>
        <dbReference type="ARBA" id="ARBA00004229"/>
    </source>
</evidence>
<keyword evidence="13" id="KW-0804">Transcription</keyword>
<keyword evidence="7" id="KW-0547">Nucleotide-binding</keyword>
<dbReference type="Gene3D" id="1.25.70.10">
    <property type="entry name" value="Transcription termination factor 3, mitochondrial"/>
    <property type="match status" value="2"/>
</dbReference>
<dbReference type="Pfam" id="PF02536">
    <property type="entry name" value="mTERF"/>
    <property type="match status" value="1"/>
</dbReference>
<evidence type="ECO:0000256" key="7">
    <source>
        <dbReference type="ARBA" id="ARBA00022741"/>
    </source>
</evidence>
<evidence type="ECO:0000256" key="9">
    <source>
        <dbReference type="ARBA" id="ARBA00022946"/>
    </source>
</evidence>
<evidence type="ECO:0000313" key="17">
    <source>
        <dbReference type="EMBL" id="KAL0346497.1"/>
    </source>
</evidence>
<dbReference type="FunFam" id="1.25.70.10:FF:000005">
    <property type="entry name" value="Transcription termination factor MTERF4, chloroplastic"/>
    <property type="match status" value="1"/>
</dbReference>